<dbReference type="SUPFAM" id="SSF53448">
    <property type="entry name" value="Nucleotide-diphospho-sugar transferases"/>
    <property type="match status" value="1"/>
</dbReference>
<proteinExistence type="predicted"/>
<organism evidence="1 2">
    <name type="scientific">Zasmidium cellare</name>
    <name type="common">Wine cellar mold</name>
    <name type="synonym">Racodium cellare</name>
    <dbReference type="NCBI Taxonomy" id="395010"/>
    <lineage>
        <taxon>Eukaryota</taxon>
        <taxon>Fungi</taxon>
        <taxon>Dikarya</taxon>
        <taxon>Ascomycota</taxon>
        <taxon>Pezizomycotina</taxon>
        <taxon>Dothideomycetes</taxon>
        <taxon>Dothideomycetidae</taxon>
        <taxon>Mycosphaerellales</taxon>
        <taxon>Mycosphaerellaceae</taxon>
        <taxon>Zasmidium</taxon>
    </lineage>
</organism>
<name>A0ABR0ES54_ZASCE</name>
<dbReference type="Gene3D" id="3.90.550.10">
    <property type="entry name" value="Spore Coat Polysaccharide Biosynthesis Protein SpsA, Chain A"/>
    <property type="match status" value="1"/>
</dbReference>
<dbReference type="Proteomes" id="UP001305779">
    <property type="component" value="Unassembled WGS sequence"/>
</dbReference>
<dbReference type="EMBL" id="JAXOVC010000003">
    <property type="protein sequence ID" value="KAK4504307.1"/>
    <property type="molecule type" value="Genomic_DNA"/>
</dbReference>
<dbReference type="InterPro" id="IPR029044">
    <property type="entry name" value="Nucleotide-diphossugar_trans"/>
</dbReference>
<keyword evidence="2" id="KW-1185">Reference proteome</keyword>
<evidence type="ECO:0000313" key="2">
    <source>
        <dbReference type="Proteomes" id="UP001305779"/>
    </source>
</evidence>
<accession>A0ABR0ES54</accession>
<comment type="caution">
    <text evidence="1">The sequence shown here is derived from an EMBL/GenBank/DDBJ whole genome shotgun (WGS) entry which is preliminary data.</text>
</comment>
<protein>
    <submittedName>
        <fullName evidence="1">Uncharacterized protein</fullName>
    </submittedName>
</protein>
<reference evidence="1 2" key="1">
    <citation type="journal article" date="2023" name="G3 (Bethesda)">
        <title>A chromosome-level genome assembly of Zasmidium syzygii isolated from banana leaves.</title>
        <authorList>
            <person name="van Westerhoven A.C."/>
            <person name="Mehrabi R."/>
            <person name="Talebi R."/>
            <person name="Steentjes M.B.F."/>
            <person name="Corcolon B."/>
            <person name="Chong P.A."/>
            <person name="Kema G.H.J."/>
            <person name="Seidl M.F."/>
        </authorList>
    </citation>
    <scope>NUCLEOTIDE SEQUENCE [LARGE SCALE GENOMIC DNA]</scope>
    <source>
        <strain evidence="1 2">P124</strain>
    </source>
</reference>
<gene>
    <name evidence="1" type="ORF">PRZ48_005223</name>
</gene>
<sequence>MLELGISYLERRVWNDCATNAIDGSLSTLSGRTAAYRTKILQHPEFYHYFLNDTWRGKPLTSDDDKYLTRYVYSQAAVFIVTANANVPLVKSLQPMHTTTTCVVVADLPGPVRRPQGRTVVSVSIFAFLTYKPKPVLDKPVLNNPRYTCDDVPDQDFLINFFSNRWIGLLWKYNAVKTMAYRHENLWDKDQIVCLHYIVDKPWAKRIGEDGIAEFKCKDGETHRWWWDEYGAKYDGTIDAQKKKLHVNERKYGFTGPRRCLVSVGGQRCASGL</sequence>
<evidence type="ECO:0000313" key="1">
    <source>
        <dbReference type="EMBL" id="KAK4504307.1"/>
    </source>
</evidence>